<gene>
    <name evidence="1" type="ORF">E7Z59_07395</name>
</gene>
<proteinExistence type="predicted"/>
<keyword evidence="2" id="KW-1185">Reference proteome</keyword>
<protein>
    <recommendedName>
        <fullName evidence="3">Adenylosuccinate lyase</fullName>
    </recommendedName>
</protein>
<dbReference type="RefSeq" id="WP_136335683.1">
    <property type="nucleotide sequence ID" value="NZ_QXMP01000005.1"/>
</dbReference>
<dbReference type="EMBL" id="SSMC01000002">
    <property type="protein sequence ID" value="THD67478.1"/>
    <property type="molecule type" value="Genomic_DNA"/>
</dbReference>
<dbReference type="OrthoDB" id="979487at2"/>
<dbReference type="InterPro" id="IPR016024">
    <property type="entry name" value="ARM-type_fold"/>
</dbReference>
<dbReference type="AlphaFoldDB" id="A0A4S3LZZ1"/>
<organism evidence="1 2">
    <name type="scientific">Robertkochia marina</name>
    <dbReference type="NCBI Taxonomy" id="1227945"/>
    <lineage>
        <taxon>Bacteria</taxon>
        <taxon>Pseudomonadati</taxon>
        <taxon>Bacteroidota</taxon>
        <taxon>Flavobacteriia</taxon>
        <taxon>Flavobacteriales</taxon>
        <taxon>Flavobacteriaceae</taxon>
        <taxon>Robertkochia</taxon>
    </lineage>
</organism>
<comment type="caution">
    <text evidence="1">The sequence shown here is derived from an EMBL/GenBank/DDBJ whole genome shotgun (WGS) entry which is preliminary data.</text>
</comment>
<evidence type="ECO:0000313" key="1">
    <source>
        <dbReference type="EMBL" id="THD67478.1"/>
    </source>
</evidence>
<accession>A0A4S3LZZ1</accession>
<reference evidence="1 2" key="1">
    <citation type="submission" date="2019-04" db="EMBL/GenBank/DDBJ databases">
        <title>Draft genome sequence of Robertkochia marina CC-AMO-30D.</title>
        <authorList>
            <person name="Hameed A."/>
            <person name="Lin S.-Y."/>
            <person name="Shahina M."/>
            <person name="Lai W.-A."/>
            <person name="Young C.-C."/>
        </authorList>
    </citation>
    <scope>NUCLEOTIDE SEQUENCE [LARGE SCALE GENOMIC DNA]</scope>
    <source>
        <strain evidence="1 2">CC-AMO-30D</strain>
    </source>
</reference>
<name>A0A4S3LZZ1_9FLAO</name>
<evidence type="ECO:0008006" key="3">
    <source>
        <dbReference type="Google" id="ProtNLM"/>
    </source>
</evidence>
<dbReference type="Proteomes" id="UP000305939">
    <property type="component" value="Unassembled WGS sequence"/>
</dbReference>
<sequence>MHTDLIKLLEKTSALRNDREAAADFVLQNPKYYPSLLHCAMSNDPTISKKACWVLEIVILSEPQLLDSHRRLFFNLIKHIKDGSARRPLAKIIAHWSEETISNETPGFPTLNREEIKKLTAITFNWMLNELPVAVKVFSMEALFHLGKKEAWVHEELLAYIQKNYENAQPAFKARARHLMQKLKQ</sequence>
<dbReference type="SUPFAM" id="SSF48371">
    <property type="entry name" value="ARM repeat"/>
    <property type="match status" value="1"/>
</dbReference>
<evidence type="ECO:0000313" key="2">
    <source>
        <dbReference type="Proteomes" id="UP000305939"/>
    </source>
</evidence>